<dbReference type="EMBL" id="SMCN01000017">
    <property type="protein sequence ID" value="TCV81038.1"/>
    <property type="molecule type" value="Genomic_DNA"/>
</dbReference>
<sequence length="75" mass="8268">MVVTLFPSGLPGVLGIQKAKCVLKPVSVPKLLLRIRQTACPQVGLPQRNTYLQTKQFSTGMIKSEFYGTATTFRL</sequence>
<name>A0ABY2CJ61_METMH</name>
<evidence type="ECO:0000313" key="1">
    <source>
        <dbReference type="EMBL" id="TCV81038.1"/>
    </source>
</evidence>
<protein>
    <submittedName>
        <fullName evidence="1">Uncharacterized protein</fullName>
    </submittedName>
</protein>
<dbReference type="Proteomes" id="UP000295649">
    <property type="component" value="Unassembled WGS sequence"/>
</dbReference>
<evidence type="ECO:0000313" key="2">
    <source>
        <dbReference type="Proteomes" id="UP000295649"/>
    </source>
</evidence>
<organism evidence="1 2">
    <name type="scientific">Methylomonas methanica</name>
    <dbReference type="NCBI Taxonomy" id="421"/>
    <lineage>
        <taxon>Bacteria</taxon>
        <taxon>Pseudomonadati</taxon>
        <taxon>Pseudomonadota</taxon>
        <taxon>Gammaproteobacteria</taxon>
        <taxon>Methylococcales</taxon>
        <taxon>Methylococcaceae</taxon>
        <taxon>Methylomonas</taxon>
    </lineage>
</organism>
<proteinExistence type="predicted"/>
<keyword evidence="2" id="KW-1185">Reference proteome</keyword>
<reference evidence="1 2" key="1">
    <citation type="submission" date="2019-03" db="EMBL/GenBank/DDBJ databases">
        <title>Systems level insights into methane cycling in arid and semi-arid ecosystems.</title>
        <authorList>
            <person name="Kalyuzhnaya M."/>
        </authorList>
    </citation>
    <scope>NUCLEOTIDE SEQUENCE [LARGE SCALE GENOMIC DNA]</scope>
    <source>
        <strain evidence="1 2">S-1</strain>
    </source>
</reference>
<comment type="caution">
    <text evidence="1">The sequence shown here is derived from an EMBL/GenBank/DDBJ whole genome shotgun (WGS) entry which is preliminary data.</text>
</comment>
<gene>
    <name evidence="1" type="ORF">EDE11_11787</name>
</gene>
<accession>A0ABY2CJ61</accession>